<dbReference type="EMBL" id="KN831945">
    <property type="protein sequence ID" value="KIO14433.1"/>
    <property type="molecule type" value="Genomic_DNA"/>
</dbReference>
<dbReference type="HOGENOM" id="CLU_2832206_0_0_1"/>
<sequence>MPESHVISRWLGCYKIPKPPLCGNFSAFCYYRFVAIASCSHCPVHAIGFWHGRAYLAITSLLSYQL</sequence>
<dbReference type="InParanoid" id="A0A0C3JZ57"/>
<reference evidence="2" key="2">
    <citation type="submission" date="2015-01" db="EMBL/GenBank/DDBJ databases">
        <title>Evolutionary Origins and Diversification of the Mycorrhizal Mutualists.</title>
        <authorList>
            <consortium name="DOE Joint Genome Institute"/>
            <consortium name="Mycorrhizal Genomics Consortium"/>
            <person name="Kohler A."/>
            <person name="Kuo A."/>
            <person name="Nagy L.G."/>
            <person name="Floudas D."/>
            <person name="Copeland A."/>
            <person name="Barry K.W."/>
            <person name="Cichocki N."/>
            <person name="Veneault-Fourrey C."/>
            <person name="LaButti K."/>
            <person name="Lindquist E.A."/>
            <person name="Lipzen A."/>
            <person name="Lundell T."/>
            <person name="Morin E."/>
            <person name="Murat C."/>
            <person name="Riley R."/>
            <person name="Ohm R."/>
            <person name="Sun H."/>
            <person name="Tunlid A."/>
            <person name="Henrissat B."/>
            <person name="Grigoriev I.V."/>
            <person name="Hibbett D.S."/>
            <person name="Martin F."/>
        </authorList>
    </citation>
    <scope>NUCLEOTIDE SEQUENCE [LARGE SCALE GENOMIC DNA]</scope>
    <source>
        <strain evidence="2">Marx 270</strain>
    </source>
</reference>
<gene>
    <name evidence="1" type="ORF">M404DRAFT_18598</name>
</gene>
<evidence type="ECO:0000313" key="1">
    <source>
        <dbReference type="EMBL" id="KIO14433.1"/>
    </source>
</evidence>
<reference evidence="1 2" key="1">
    <citation type="submission" date="2014-04" db="EMBL/GenBank/DDBJ databases">
        <authorList>
            <consortium name="DOE Joint Genome Institute"/>
            <person name="Kuo A."/>
            <person name="Kohler A."/>
            <person name="Costa M.D."/>
            <person name="Nagy L.G."/>
            <person name="Floudas D."/>
            <person name="Copeland A."/>
            <person name="Barry K.W."/>
            <person name="Cichocki N."/>
            <person name="Veneault-Fourrey C."/>
            <person name="LaButti K."/>
            <person name="Lindquist E.A."/>
            <person name="Lipzen A."/>
            <person name="Lundell T."/>
            <person name="Morin E."/>
            <person name="Murat C."/>
            <person name="Sun H."/>
            <person name="Tunlid A."/>
            <person name="Henrissat B."/>
            <person name="Grigoriev I.V."/>
            <person name="Hibbett D.S."/>
            <person name="Martin F."/>
            <person name="Nordberg H.P."/>
            <person name="Cantor M.N."/>
            <person name="Hua S.X."/>
        </authorList>
    </citation>
    <scope>NUCLEOTIDE SEQUENCE [LARGE SCALE GENOMIC DNA]</scope>
    <source>
        <strain evidence="1 2">Marx 270</strain>
    </source>
</reference>
<evidence type="ECO:0000313" key="2">
    <source>
        <dbReference type="Proteomes" id="UP000054217"/>
    </source>
</evidence>
<dbReference type="AlphaFoldDB" id="A0A0C3JZ57"/>
<keyword evidence="2" id="KW-1185">Reference proteome</keyword>
<accession>A0A0C3JZ57</accession>
<organism evidence="1 2">
    <name type="scientific">Pisolithus tinctorius Marx 270</name>
    <dbReference type="NCBI Taxonomy" id="870435"/>
    <lineage>
        <taxon>Eukaryota</taxon>
        <taxon>Fungi</taxon>
        <taxon>Dikarya</taxon>
        <taxon>Basidiomycota</taxon>
        <taxon>Agaricomycotina</taxon>
        <taxon>Agaricomycetes</taxon>
        <taxon>Agaricomycetidae</taxon>
        <taxon>Boletales</taxon>
        <taxon>Sclerodermatineae</taxon>
        <taxon>Pisolithaceae</taxon>
        <taxon>Pisolithus</taxon>
    </lineage>
</organism>
<protein>
    <submittedName>
        <fullName evidence="1">Uncharacterized protein</fullName>
    </submittedName>
</protein>
<name>A0A0C3JZ57_PISTI</name>
<dbReference type="Proteomes" id="UP000054217">
    <property type="component" value="Unassembled WGS sequence"/>
</dbReference>
<proteinExistence type="predicted"/>